<organism evidence="1 2">
    <name type="scientific">Nephila pilipes</name>
    <name type="common">Giant wood spider</name>
    <name type="synonym">Nephila maculata</name>
    <dbReference type="NCBI Taxonomy" id="299642"/>
    <lineage>
        <taxon>Eukaryota</taxon>
        <taxon>Metazoa</taxon>
        <taxon>Ecdysozoa</taxon>
        <taxon>Arthropoda</taxon>
        <taxon>Chelicerata</taxon>
        <taxon>Arachnida</taxon>
        <taxon>Araneae</taxon>
        <taxon>Araneomorphae</taxon>
        <taxon>Entelegynae</taxon>
        <taxon>Araneoidea</taxon>
        <taxon>Nephilidae</taxon>
        <taxon>Nephila</taxon>
    </lineage>
</organism>
<evidence type="ECO:0000313" key="2">
    <source>
        <dbReference type="Proteomes" id="UP000887013"/>
    </source>
</evidence>
<dbReference type="AlphaFoldDB" id="A0A8X6QVU4"/>
<gene>
    <name evidence="1" type="ORF">NPIL_355411</name>
</gene>
<accession>A0A8X6QVU4</accession>
<comment type="caution">
    <text evidence="1">The sequence shown here is derived from an EMBL/GenBank/DDBJ whole genome shotgun (WGS) entry which is preliminary data.</text>
</comment>
<sequence>MTILYSRRKFLAEPFCHRNGAQSQSESYLQRQIKLVGGPWRVGLLIRRSRRLPMGPVHFRGPLKRVLLSVSDPKTSYRAPRTRLPRGLHVG</sequence>
<evidence type="ECO:0000313" key="1">
    <source>
        <dbReference type="EMBL" id="GFU34201.1"/>
    </source>
</evidence>
<name>A0A8X6QVU4_NEPPI</name>
<reference evidence="1" key="1">
    <citation type="submission" date="2020-08" db="EMBL/GenBank/DDBJ databases">
        <title>Multicomponent nature underlies the extraordinary mechanical properties of spider dragline silk.</title>
        <authorList>
            <person name="Kono N."/>
            <person name="Nakamura H."/>
            <person name="Mori M."/>
            <person name="Yoshida Y."/>
            <person name="Ohtoshi R."/>
            <person name="Malay A.D."/>
            <person name="Moran D.A.P."/>
            <person name="Tomita M."/>
            <person name="Numata K."/>
            <person name="Arakawa K."/>
        </authorList>
    </citation>
    <scope>NUCLEOTIDE SEQUENCE</scope>
</reference>
<dbReference type="Proteomes" id="UP000887013">
    <property type="component" value="Unassembled WGS sequence"/>
</dbReference>
<dbReference type="EMBL" id="BMAW01083468">
    <property type="protein sequence ID" value="GFU34201.1"/>
    <property type="molecule type" value="Genomic_DNA"/>
</dbReference>
<keyword evidence="2" id="KW-1185">Reference proteome</keyword>
<proteinExistence type="predicted"/>
<protein>
    <submittedName>
        <fullName evidence="1">Uncharacterized protein</fullName>
    </submittedName>
</protein>